<feature type="region of interest" description="Disordered" evidence="3">
    <location>
        <begin position="372"/>
        <end position="400"/>
    </location>
</feature>
<reference evidence="6 7" key="1">
    <citation type="submission" date="2016-02" db="EMBL/GenBank/DDBJ databases">
        <title>Comparative genomic and transcriptomic foundation for Pichia pastoris.</title>
        <authorList>
            <person name="Love K.R."/>
            <person name="Shah K.A."/>
            <person name="Whittaker C.A."/>
            <person name="Wu J."/>
            <person name="Bartlett M.C."/>
            <person name="Ma D."/>
            <person name="Leeson R.L."/>
            <person name="Priest M."/>
            <person name="Young S.K."/>
            <person name="Love J.C."/>
        </authorList>
    </citation>
    <scope>NUCLEOTIDE SEQUENCE [LARGE SCALE GENOMIC DNA]</scope>
    <source>
        <strain evidence="6 7">ATCC 28485</strain>
    </source>
</reference>
<feature type="region of interest" description="Disordered" evidence="3">
    <location>
        <begin position="801"/>
        <end position="826"/>
    </location>
</feature>
<feature type="region of interest" description="Disordered" evidence="3">
    <location>
        <begin position="578"/>
        <end position="602"/>
    </location>
</feature>
<evidence type="ECO:0000313" key="7">
    <source>
        <dbReference type="Proteomes" id="UP000094565"/>
    </source>
</evidence>
<evidence type="ECO:0000256" key="3">
    <source>
        <dbReference type="SAM" id="MobiDB-lite"/>
    </source>
</evidence>
<dbReference type="Pfam" id="PF00618">
    <property type="entry name" value="RasGEF_N"/>
    <property type="match status" value="1"/>
</dbReference>
<dbReference type="Gene3D" id="1.20.870.10">
    <property type="entry name" value="Son of sevenless (SoS) protein Chain: S domain 1"/>
    <property type="match status" value="1"/>
</dbReference>
<proteinExistence type="predicted"/>
<dbReference type="GO" id="GO:0005886">
    <property type="term" value="C:plasma membrane"/>
    <property type="evidence" value="ECO:0007669"/>
    <property type="project" value="TreeGrafter"/>
</dbReference>
<dbReference type="Gene3D" id="1.10.840.10">
    <property type="entry name" value="Ras guanine-nucleotide exchange factors catalytic domain"/>
    <property type="match status" value="1"/>
</dbReference>
<dbReference type="InterPro" id="IPR023578">
    <property type="entry name" value="Ras_GEF_dom_sf"/>
</dbReference>
<evidence type="ECO:0000313" key="6">
    <source>
        <dbReference type="EMBL" id="ANZ76686.1"/>
    </source>
</evidence>
<dbReference type="Pfam" id="PF00617">
    <property type="entry name" value="RasGEF"/>
    <property type="match status" value="1"/>
</dbReference>
<feature type="region of interest" description="Disordered" evidence="3">
    <location>
        <begin position="633"/>
        <end position="654"/>
    </location>
</feature>
<sequence>MSVNQAIDPEVFDDPVYCPIPTRNSVIRYQNSDDKRSNFESKADNAKQQQSDSSLMIACNVRALIVQLTSPNKIDYSFMFDFFFTYRLYLEPDFLMNLLLARLEWCLKGGNNVSVRRLALIRTFVCLRHWLLNYFLDDFTDNVKIRSSFVACINRFASDSSYRTDQLISKILVDLKKIYIKLCEIYWSTLPLEKLVNVELINYNLSTYENLNSSRLSLVGLQHVHNPALRRSEIVSLNERNSLSSTNLLLQQLDSKVSNSFLSNNRTTSFLLSSKPASVVLRTARPRHPHHQLKPKDSLLSLSTGIKSTNPNQEASMSFPENEHIKRLSKVDDHNKENTNILEGGISMFKDAKVSYIVPSTPLKKMNIEIRQRSSPQVSPIKRKPTLSNKNPKKGGLFGLHWRNKTLPASTIPPERKSKFQVINQPSTNLVERTKVSLSTEKLDILGQRVIEEFNILLTKKELRNKIAKYALLEQKQSKRRSNLSILNAFEKHCSKRDDESIIHEVNTTINPDELLLAFNNKSDNRTSANLDNEASFNEGVVNMDLNLSERSSFRTPSVTLNWSRSMNMTIDMDYEPIENGRIPNPPEVLSDLLSDNMDNNGELAEEDFHSTRSHISFTEDEVLSSSLLEKLQEDSQHRTPQPEQKNEEDQQSEQVLLPVSKLDPKPCIDIPEVDDSFAVEAQKLTSSLQIDTATNITGVTETETASQQAEELVPSLEPLHQTISYQSFNNRFSIRNISRESCSTHKSYVTYDSELSHIDISGSVEYDSFGYKSLKKKTGFSSLRIGVLNEQLLRELPFYEQPDEQDRQKYTSVSGEEVSSDDESAPTMILEHQRPRSKLLQLFQEDLSVTKREVIGGSEVEHDTSPKSSNVSMISSVSSSSFVLPYPGLSTTAIAELAAIPDDAGLEDPIQAALNRLEANEKEKEEAISLYGLNDEVEHFNNQPSAQRASLEELKIQENVIDLFINNPLQKTPITVHQNIPTPKQVFKDELELSESDMSKSELSSSSTSRKENAEKIIATDFDYTVENTMRNCNHISFVLSYDSELLAQHFTNIEKDALGEVDWKELVEMKWESTLEPIHSWFELLLSKVSNNGVNLIISRFNLMNNWIISEILLTANLEDRILTISKFIHIAKHCQSLQNYATLLQIVLALNSTRISRLKSTWEGINAGDILILRSLEKITYPSKNFRNLRIELDKVTASKGCIPFIGIYLNDLIFNNERPSVIKKNVESSIQMKAKIINSLAQDDTELININKFSLLSSIVKNLLQMIDWSKFYDFKTDKEILSKCLYIRSLSEKEMDYCFNCISE</sequence>
<gene>
    <name evidence="6" type="ORF">ATY40_BA7503781</name>
</gene>
<dbReference type="InterPro" id="IPR008937">
    <property type="entry name" value="Ras-like_GEF"/>
</dbReference>
<evidence type="ECO:0000259" key="4">
    <source>
        <dbReference type="PROSITE" id="PS50009"/>
    </source>
</evidence>
<keyword evidence="7" id="KW-1185">Reference proteome</keyword>
<dbReference type="InterPro" id="IPR000651">
    <property type="entry name" value="Ras-like_Gua-exchang_fac_N"/>
</dbReference>
<dbReference type="InterPro" id="IPR001895">
    <property type="entry name" value="RASGEF_cat_dom"/>
</dbReference>
<dbReference type="CDD" id="cd00155">
    <property type="entry name" value="RasGEF"/>
    <property type="match status" value="1"/>
</dbReference>
<dbReference type="PANTHER" id="PTHR23113">
    <property type="entry name" value="GUANINE NUCLEOTIDE EXCHANGE FACTOR"/>
    <property type="match status" value="1"/>
</dbReference>
<dbReference type="SMART" id="SM00229">
    <property type="entry name" value="RasGEFN"/>
    <property type="match status" value="1"/>
</dbReference>
<protein>
    <submittedName>
        <fullName evidence="6">BA75_03781T0</fullName>
    </submittedName>
</protein>
<evidence type="ECO:0000256" key="2">
    <source>
        <dbReference type="PROSITE-ProRule" id="PRU00168"/>
    </source>
</evidence>
<dbReference type="SUPFAM" id="SSF48366">
    <property type="entry name" value="Ras GEF"/>
    <property type="match status" value="1"/>
</dbReference>
<dbReference type="PROSITE" id="PS50212">
    <property type="entry name" value="RASGEF_NTER"/>
    <property type="match status" value="1"/>
</dbReference>
<dbReference type="OrthoDB" id="10254377at2759"/>
<dbReference type="PROSITE" id="PS50009">
    <property type="entry name" value="RASGEF_CAT"/>
    <property type="match status" value="1"/>
</dbReference>
<name>A0A1B2JF65_PICPA</name>
<dbReference type="EMBL" id="CP014586">
    <property type="protein sequence ID" value="ANZ76686.1"/>
    <property type="molecule type" value="Genomic_DNA"/>
</dbReference>
<accession>A0A1B2JF65</accession>
<dbReference type="PANTHER" id="PTHR23113:SF363">
    <property type="entry name" value="PROTEIN SON OF SEVENLESS"/>
    <property type="match status" value="1"/>
</dbReference>
<dbReference type="GO" id="GO:0007265">
    <property type="term" value="P:Ras protein signal transduction"/>
    <property type="evidence" value="ECO:0007669"/>
    <property type="project" value="TreeGrafter"/>
</dbReference>
<organism evidence="6 7">
    <name type="scientific">Komagataella pastoris</name>
    <name type="common">Yeast</name>
    <name type="synonym">Pichia pastoris</name>
    <dbReference type="NCBI Taxonomy" id="4922"/>
    <lineage>
        <taxon>Eukaryota</taxon>
        <taxon>Fungi</taxon>
        <taxon>Dikarya</taxon>
        <taxon>Ascomycota</taxon>
        <taxon>Saccharomycotina</taxon>
        <taxon>Pichiomycetes</taxon>
        <taxon>Pichiales</taxon>
        <taxon>Pichiaceae</taxon>
        <taxon>Komagataella</taxon>
    </lineage>
</organism>
<feature type="domain" description="Ras-GEF" evidence="4">
    <location>
        <begin position="1044"/>
        <end position="1300"/>
    </location>
</feature>
<dbReference type="GO" id="GO:0005085">
    <property type="term" value="F:guanyl-nucleotide exchange factor activity"/>
    <property type="evidence" value="ECO:0007669"/>
    <property type="project" value="UniProtKB-KW"/>
</dbReference>
<dbReference type="CDD" id="cd06224">
    <property type="entry name" value="REM"/>
    <property type="match status" value="1"/>
</dbReference>
<evidence type="ECO:0000256" key="1">
    <source>
        <dbReference type="ARBA" id="ARBA00022658"/>
    </source>
</evidence>
<dbReference type="SMART" id="SM00147">
    <property type="entry name" value="RasGEF"/>
    <property type="match status" value="1"/>
</dbReference>
<feature type="domain" description="N-terminal Ras-GEF" evidence="5">
    <location>
        <begin position="52"/>
        <end position="176"/>
    </location>
</feature>
<dbReference type="Proteomes" id="UP000094565">
    <property type="component" value="Chromosome 3"/>
</dbReference>
<evidence type="ECO:0000259" key="5">
    <source>
        <dbReference type="PROSITE" id="PS50212"/>
    </source>
</evidence>
<dbReference type="InterPro" id="IPR036964">
    <property type="entry name" value="RASGEF_cat_dom_sf"/>
</dbReference>
<keyword evidence="1 2" id="KW-0344">Guanine-nucleotide releasing factor</keyword>